<reference evidence="2" key="1">
    <citation type="submission" date="2016-10" db="EMBL/GenBank/DDBJ databases">
        <authorList>
            <person name="Varghese N."/>
        </authorList>
    </citation>
    <scope>NUCLEOTIDE SEQUENCE [LARGE SCALE GENOMIC DNA]</scope>
    <source>
        <strain evidence="2">Nsp8</strain>
    </source>
</reference>
<sequence length="90" mass="10131">MKESNLIDMFGLSGDPEEDARLDDLLFRLEWGSSRERPANSKETNLSSSIMAASTVQNSNSTLSALEKAERVWGVTREAHEIPKRFALYK</sequence>
<organism evidence="1 2">
    <name type="scientific">Nitrosospira briensis</name>
    <dbReference type="NCBI Taxonomy" id="35799"/>
    <lineage>
        <taxon>Bacteria</taxon>
        <taxon>Pseudomonadati</taxon>
        <taxon>Pseudomonadota</taxon>
        <taxon>Betaproteobacteria</taxon>
        <taxon>Nitrosomonadales</taxon>
        <taxon>Nitrosomonadaceae</taxon>
        <taxon>Nitrosospira</taxon>
    </lineage>
</organism>
<dbReference type="OrthoDB" id="8566600at2"/>
<keyword evidence="2" id="KW-1185">Reference proteome</keyword>
<gene>
    <name evidence="1" type="ORF">SAMN05216386_1942</name>
</gene>
<dbReference type="Proteomes" id="UP000183107">
    <property type="component" value="Unassembled WGS sequence"/>
</dbReference>
<evidence type="ECO:0000313" key="1">
    <source>
        <dbReference type="EMBL" id="SFN81366.1"/>
    </source>
</evidence>
<proteinExistence type="predicted"/>
<name>A0A1I5C3A7_9PROT</name>
<protein>
    <submittedName>
        <fullName evidence="1">Uncharacterized protein</fullName>
    </submittedName>
</protein>
<dbReference type="RefSeq" id="WP_074796984.1">
    <property type="nucleotide sequence ID" value="NZ_FOVJ01000003.1"/>
</dbReference>
<evidence type="ECO:0000313" key="2">
    <source>
        <dbReference type="Proteomes" id="UP000183107"/>
    </source>
</evidence>
<dbReference type="AlphaFoldDB" id="A0A1I5C3A7"/>
<dbReference type="EMBL" id="FOVJ01000003">
    <property type="protein sequence ID" value="SFN81366.1"/>
    <property type="molecule type" value="Genomic_DNA"/>
</dbReference>
<accession>A0A1I5C3A7</accession>